<dbReference type="Proteomes" id="UP001325680">
    <property type="component" value="Chromosome"/>
</dbReference>
<keyword evidence="5" id="KW-1185">Reference proteome</keyword>
<dbReference type="PANTHER" id="PTHR30273">
    <property type="entry name" value="PERIPLASMIC SIGNAL SENSOR AND SIGMA FACTOR ACTIVATOR FECR-RELATED"/>
    <property type="match status" value="1"/>
</dbReference>
<dbReference type="Gene3D" id="2.60.120.1440">
    <property type="match status" value="1"/>
</dbReference>
<dbReference type="Pfam" id="PF04773">
    <property type="entry name" value="FecR"/>
    <property type="match status" value="1"/>
</dbReference>
<sequence length="354" mass="40272">MQQERFIELLTKKLSGEITLSEQMELSRWVEANPGDATLEAQLSELISNDSLPVHSSKQLAKREQNWNRLHQLMEVDPDPIVIIRKPAKIKFMLKWVAAASILLFAIFVTTQRQTGKDKPDLNNNNIVATKKGSKSNLVLPDGSKVWINSDSKISYKDGFGKTHRTLTLTGEAYFDVVKDPDRPFLIHTPELDVKVLGTAFNVRSYPDESNTTTTLVRGSLQVKLNKHEQQVYVLKPDEKLIVDKEPLQLSKEHPGNAEDGIVKLKIIKTDSIPPEAQWTNNALVFENKRLDEIAIILSRWYGVQVIIDSSRKIKAETFTGFYDNESLQNVLESLKIYMGFRYKIENNTVLIEP</sequence>
<evidence type="ECO:0000259" key="2">
    <source>
        <dbReference type="Pfam" id="PF04773"/>
    </source>
</evidence>
<evidence type="ECO:0000313" key="5">
    <source>
        <dbReference type="Proteomes" id="UP001325680"/>
    </source>
</evidence>
<dbReference type="EMBL" id="CP139960">
    <property type="protein sequence ID" value="WQD38025.1"/>
    <property type="molecule type" value="Genomic_DNA"/>
</dbReference>
<dbReference type="PIRSF" id="PIRSF018266">
    <property type="entry name" value="FecR"/>
    <property type="match status" value="1"/>
</dbReference>
<keyword evidence="1" id="KW-1133">Transmembrane helix</keyword>
<dbReference type="InterPro" id="IPR006860">
    <property type="entry name" value="FecR"/>
</dbReference>
<dbReference type="RefSeq" id="WP_162817850.1">
    <property type="nucleotide sequence ID" value="NZ_CP139960.1"/>
</dbReference>
<dbReference type="Pfam" id="PF16344">
    <property type="entry name" value="FecR_C"/>
    <property type="match status" value="1"/>
</dbReference>
<name>A0ABZ0W7D3_9BACT</name>
<dbReference type="InterPro" id="IPR032508">
    <property type="entry name" value="FecR_C"/>
</dbReference>
<keyword evidence="1" id="KW-0472">Membrane</keyword>
<gene>
    <name evidence="4" type="ORF">U0035_20370</name>
</gene>
<protein>
    <submittedName>
        <fullName evidence="4">FecR domain-containing protein</fullName>
    </submittedName>
</protein>
<organism evidence="4 5">
    <name type="scientific">Niabella yanshanensis</name>
    <dbReference type="NCBI Taxonomy" id="577386"/>
    <lineage>
        <taxon>Bacteria</taxon>
        <taxon>Pseudomonadati</taxon>
        <taxon>Bacteroidota</taxon>
        <taxon>Chitinophagia</taxon>
        <taxon>Chitinophagales</taxon>
        <taxon>Chitinophagaceae</taxon>
        <taxon>Niabella</taxon>
    </lineage>
</organism>
<evidence type="ECO:0000259" key="3">
    <source>
        <dbReference type="Pfam" id="PF16344"/>
    </source>
</evidence>
<feature type="domain" description="FecR protein" evidence="2">
    <location>
        <begin position="128"/>
        <end position="220"/>
    </location>
</feature>
<evidence type="ECO:0000256" key="1">
    <source>
        <dbReference type="SAM" id="Phobius"/>
    </source>
</evidence>
<feature type="domain" description="Protein FecR C-terminal" evidence="3">
    <location>
        <begin position="284"/>
        <end position="352"/>
    </location>
</feature>
<feature type="transmembrane region" description="Helical" evidence="1">
    <location>
        <begin position="92"/>
        <end position="110"/>
    </location>
</feature>
<proteinExistence type="predicted"/>
<evidence type="ECO:0000313" key="4">
    <source>
        <dbReference type="EMBL" id="WQD38025.1"/>
    </source>
</evidence>
<dbReference type="PANTHER" id="PTHR30273:SF2">
    <property type="entry name" value="PROTEIN FECR"/>
    <property type="match status" value="1"/>
</dbReference>
<keyword evidence="1" id="KW-0812">Transmembrane</keyword>
<reference evidence="4 5" key="1">
    <citation type="submission" date="2023-12" db="EMBL/GenBank/DDBJ databases">
        <title>Genome sequencing and assembly of bacterial species from a model synthetic community.</title>
        <authorList>
            <person name="Hogle S.L."/>
        </authorList>
    </citation>
    <scope>NUCLEOTIDE SEQUENCE [LARGE SCALE GENOMIC DNA]</scope>
    <source>
        <strain evidence="4 5">HAMBI_3031</strain>
    </source>
</reference>
<dbReference type="InterPro" id="IPR012373">
    <property type="entry name" value="Ferrdict_sens_TM"/>
</dbReference>
<accession>A0ABZ0W7D3</accession>
<dbReference type="Gene3D" id="3.55.50.30">
    <property type="match status" value="1"/>
</dbReference>